<reference evidence="1 2" key="1">
    <citation type="submission" date="2024-03" db="EMBL/GenBank/DDBJ databases">
        <title>YIM 134122 draft genome.</title>
        <authorList>
            <person name="Zuo S."/>
            <person name="Xiong L."/>
        </authorList>
    </citation>
    <scope>NUCLEOTIDE SEQUENCE [LARGE SCALE GENOMIC DNA]</scope>
    <source>
        <strain evidence="1 2">YIM 134122</strain>
    </source>
</reference>
<gene>
    <name evidence="1" type="ORF">WJX64_01115</name>
</gene>
<evidence type="ECO:0000313" key="1">
    <source>
        <dbReference type="EMBL" id="MEN1945139.1"/>
    </source>
</evidence>
<comment type="caution">
    <text evidence="1">The sequence shown here is derived from an EMBL/GenBank/DDBJ whole genome shotgun (WGS) entry which is preliminary data.</text>
</comment>
<dbReference type="Proteomes" id="UP001425155">
    <property type="component" value="Unassembled WGS sequence"/>
</dbReference>
<keyword evidence="2" id="KW-1185">Reference proteome</keyword>
<proteinExistence type="predicted"/>
<evidence type="ECO:0000313" key="2">
    <source>
        <dbReference type="Proteomes" id="UP001425155"/>
    </source>
</evidence>
<name>A0ABU9W2K3_9MICO</name>
<organism evidence="1 2">
    <name type="scientific">Leifsonia stereocauli</name>
    <dbReference type="NCBI Taxonomy" id="3134136"/>
    <lineage>
        <taxon>Bacteria</taxon>
        <taxon>Bacillati</taxon>
        <taxon>Actinomycetota</taxon>
        <taxon>Actinomycetes</taxon>
        <taxon>Micrococcales</taxon>
        <taxon>Microbacteriaceae</taxon>
        <taxon>Leifsonia</taxon>
    </lineage>
</organism>
<dbReference type="EMBL" id="JBCLVG010000001">
    <property type="protein sequence ID" value="MEN1945139.1"/>
    <property type="molecule type" value="Genomic_DNA"/>
</dbReference>
<dbReference type="RefSeq" id="WP_342110987.1">
    <property type="nucleotide sequence ID" value="NZ_JBCAUN010000001.1"/>
</dbReference>
<accession>A0ABU9W2K3</accession>
<sequence length="55" mass="5719">MEIDDGDDPRFVSPEPCPQCGDAMNGGVIGGDDIGMLISLRCLGCGYSALVDPFV</sequence>
<evidence type="ECO:0008006" key="3">
    <source>
        <dbReference type="Google" id="ProtNLM"/>
    </source>
</evidence>
<protein>
    <recommendedName>
        <fullName evidence="3">Transcription factor zinc-finger domain-containing protein</fullName>
    </recommendedName>
</protein>